<evidence type="ECO:0000256" key="1">
    <source>
        <dbReference type="SAM" id="MobiDB-lite"/>
    </source>
</evidence>
<dbReference type="AlphaFoldDB" id="A0A4R7KB88"/>
<dbReference type="OrthoDB" id="2068061at2"/>
<gene>
    <name evidence="2" type="ORF">EDD71_11722</name>
</gene>
<dbReference type="EMBL" id="SOAZ01000017">
    <property type="protein sequence ID" value="TDT51887.1"/>
    <property type="molecule type" value="Genomic_DNA"/>
</dbReference>
<organism evidence="2 3">
    <name type="scientific">Fonticella tunisiensis</name>
    <dbReference type="NCBI Taxonomy" id="1096341"/>
    <lineage>
        <taxon>Bacteria</taxon>
        <taxon>Bacillati</taxon>
        <taxon>Bacillota</taxon>
        <taxon>Clostridia</taxon>
        <taxon>Eubacteriales</taxon>
        <taxon>Clostridiaceae</taxon>
        <taxon>Fonticella</taxon>
    </lineage>
</organism>
<evidence type="ECO:0008006" key="4">
    <source>
        <dbReference type="Google" id="ProtNLM"/>
    </source>
</evidence>
<accession>A0A4R7KB88</accession>
<evidence type="ECO:0000313" key="2">
    <source>
        <dbReference type="EMBL" id="TDT51887.1"/>
    </source>
</evidence>
<feature type="region of interest" description="Disordered" evidence="1">
    <location>
        <begin position="24"/>
        <end position="57"/>
    </location>
</feature>
<comment type="caution">
    <text evidence="2">The sequence shown here is derived from an EMBL/GenBank/DDBJ whole genome shotgun (WGS) entry which is preliminary data.</text>
</comment>
<name>A0A4R7KB88_9CLOT</name>
<dbReference type="Proteomes" id="UP000295325">
    <property type="component" value="Unassembled WGS sequence"/>
</dbReference>
<evidence type="ECO:0000313" key="3">
    <source>
        <dbReference type="Proteomes" id="UP000295325"/>
    </source>
</evidence>
<sequence>MYPDDFEDLPICYYCRFGPGPYVPPPQGPPFGPGTQPGPGQGAQPPGPPPAVTPQQTQLGVQAVSPGSLRFCLFKYTYVWLRNGRSFWIWPTYIRRGTIAGWRWSGRRWVYFGLDVRRIVSFVCY</sequence>
<protein>
    <recommendedName>
        <fullName evidence="4">Transporter</fullName>
    </recommendedName>
</protein>
<reference evidence="2 3" key="1">
    <citation type="submission" date="2019-03" db="EMBL/GenBank/DDBJ databases">
        <title>Genomic Encyclopedia of Type Strains, Phase IV (KMG-IV): sequencing the most valuable type-strain genomes for metagenomic binning, comparative biology and taxonomic classification.</title>
        <authorList>
            <person name="Goeker M."/>
        </authorList>
    </citation>
    <scope>NUCLEOTIDE SEQUENCE [LARGE SCALE GENOMIC DNA]</scope>
    <source>
        <strain evidence="2 3">DSM 24455</strain>
    </source>
</reference>
<proteinExistence type="predicted"/>
<dbReference type="RefSeq" id="WP_133628621.1">
    <property type="nucleotide sequence ID" value="NZ_SOAZ01000017.1"/>
</dbReference>
<keyword evidence="3" id="KW-1185">Reference proteome</keyword>